<dbReference type="InterPro" id="IPR017438">
    <property type="entry name" value="ATP-NAD_kinase_N"/>
</dbReference>
<evidence type="ECO:0000313" key="2">
    <source>
        <dbReference type="EMBL" id="PAA64674.1"/>
    </source>
</evidence>
<reference evidence="2 3" key="1">
    <citation type="submission" date="2017-06" db="EMBL/GenBank/DDBJ databases">
        <title>A platform for efficient transgenesis in Macrostomum lignano, a flatworm model organism for stem cell research.</title>
        <authorList>
            <person name="Berezikov E."/>
        </authorList>
    </citation>
    <scope>NUCLEOTIDE SEQUENCE [LARGE SCALE GENOMIC DNA]</scope>
    <source>
        <strain evidence="2">DV1</strain>
        <tissue evidence="2">Whole organism</tissue>
    </source>
</reference>
<sequence>MLHLAGFEVQLVEGDAEDENKGFMEVLDLNSTDAVLVAGGDGTLMQAVTVCSAGQTLAELPLACRLPPLRLAGAAIRRRQCRLALAAAQVPPKACRRLAGGLWKPCCRRLPQISIILQQLLSE</sequence>
<dbReference type="Proteomes" id="UP000215902">
    <property type="component" value="Unassembled WGS sequence"/>
</dbReference>
<dbReference type="SUPFAM" id="SSF111331">
    <property type="entry name" value="NAD kinase/diacylglycerol kinase-like"/>
    <property type="match status" value="1"/>
</dbReference>
<dbReference type="InterPro" id="IPR016064">
    <property type="entry name" value="NAD/diacylglycerol_kinase_sf"/>
</dbReference>
<dbReference type="EMBL" id="NIVC01001729">
    <property type="protein sequence ID" value="PAA64674.1"/>
    <property type="molecule type" value="Genomic_DNA"/>
</dbReference>
<proteinExistence type="predicted"/>
<keyword evidence="3" id="KW-1185">Reference proteome</keyword>
<dbReference type="AlphaFoldDB" id="A0A267EUN0"/>
<evidence type="ECO:0000313" key="3">
    <source>
        <dbReference type="Proteomes" id="UP000215902"/>
    </source>
</evidence>
<gene>
    <name evidence="2" type="ORF">BOX15_Mlig001191g1</name>
</gene>
<comment type="caution">
    <text evidence="2">The sequence shown here is derived from an EMBL/GenBank/DDBJ whole genome shotgun (WGS) entry which is preliminary data.</text>
</comment>
<name>A0A267EUN0_9PLAT</name>
<dbReference type="OrthoDB" id="9979394at2759"/>
<dbReference type="Pfam" id="PF00781">
    <property type="entry name" value="DAGK_cat"/>
    <property type="match status" value="1"/>
</dbReference>
<evidence type="ECO:0000259" key="1">
    <source>
        <dbReference type="Pfam" id="PF00781"/>
    </source>
</evidence>
<accession>A0A267EUN0</accession>
<protein>
    <recommendedName>
        <fullName evidence="1">DAGKc domain-containing protein</fullName>
    </recommendedName>
</protein>
<feature type="domain" description="DAGKc" evidence="1">
    <location>
        <begin position="2"/>
        <end position="53"/>
    </location>
</feature>
<dbReference type="GO" id="GO:0016301">
    <property type="term" value="F:kinase activity"/>
    <property type="evidence" value="ECO:0007669"/>
    <property type="project" value="InterPro"/>
</dbReference>
<dbReference type="InterPro" id="IPR001206">
    <property type="entry name" value="Diacylglycerol_kinase_cat_dom"/>
</dbReference>
<dbReference type="Gene3D" id="3.40.50.10330">
    <property type="entry name" value="Probable inorganic polyphosphate/atp-NAD kinase, domain 1"/>
    <property type="match status" value="1"/>
</dbReference>
<organism evidence="2 3">
    <name type="scientific">Macrostomum lignano</name>
    <dbReference type="NCBI Taxonomy" id="282301"/>
    <lineage>
        <taxon>Eukaryota</taxon>
        <taxon>Metazoa</taxon>
        <taxon>Spiralia</taxon>
        <taxon>Lophotrochozoa</taxon>
        <taxon>Platyhelminthes</taxon>
        <taxon>Rhabditophora</taxon>
        <taxon>Macrostomorpha</taxon>
        <taxon>Macrostomida</taxon>
        <taxon>Macrostomidae</taxon>
        <taxon>Macrostomum</taxon>
    </lineage>
</organism>